<sequence>MLSQPMFDDRSLAKSFYEALMNRFCSRFDSHTREIFSESIFGIAPGPGGEKTLFIVAPSVDVAQELLGKIDNIITQVTDMMPGVEQTAICAMPPQSEAEAGTATPHPETELTSPYGQLPPKLMMGKIFHHQSVMNE</sequence>
<name>A0A7C3VV19_9CYAN</name>
<accession>A0A7C3VV19</accession>
<dbReference type="EMBL" id="DSPX01000232">
    <property type="protein sequence ID" value="HGG03376.1"/>
    <property type="molecule type" value="Genomic_DNA"/>
</dbReference>
<protein>
    <submittedName>
        <fullName evidence="2">Uncharacterized protein</fullName>
    </submittedName>
</protein>
<organism evidence="2">
    <name type="scientific">Planktothricoides sp. SpSt-374</name>
    <dbReference type="NCBI Taxonomy" id="2282167"/>
    <lineage>
        <taxon>Bacteria</taxon>
        <taxon>Bacillati</taxon>
        <taxon>Cyanobacteriota</taxon>
        <taxon>Cyanophyceae</taxon>
        <taxon>Oscillatoriophycideae</taxon>
        <taxon>Oscillatoriales</taxon>
        <taxon>Oscillatoriaceae</taxon>
        <taxon>Planktothricoides</taxon>
    </lineage>
</organism>
<feature type="region of interest" description="Disordered" evidence="1">
    <location>
        <begin position="95"/>
        <end position="116"/>
    </location>
</feature>
<evidence type="ECO:0000256" key="1">
    <source>
        <dbReference type="SAM" id="MobiDB-lite"/>
    </source>
</evidence>
<comment type="caution">
    <text evidence="2">The sequence shown here is derived from an EMBL/GenBank/DDBJ whole genome shotgun (WGS) entry which is preliminary data.</text>
</comment>
<evidence type="ECO:0000313" key="2">
    <source>
        <dbReference type="EMBL" id="HGG03376.1"/>
    </source>
</evidence>
<dbReference type="AlphaFoldDB" id="A0A7C3VV19"/>
<proteinExistence type="predicted"/>
<reference evidence="2" key="1">
    <citation type="journal article" date="2020" name="mSystems">
        <title>Genome- and Community-Level Interaction Insights into Carbon Utilization and Element Cycling Functions of Hydrothermarchaeota in Hydrothermal Sediment.</title>
        <authorList>
            <person name="Zhou Z."/>
            <person name="Liu Y."/>
            <person name="Xu W."/>
            <person name="Pan J."/>
            <person name="Luo Z.H."/>
            <person name="Li M."/>
        </authorList>
    </citation>
    <scope>NUCLEOTIDE SEQUENCE [LARGE SCALE GENOMIC DNA]</scope>
    <source>
        <strain evidence="2">SpSt-374</strain>
    </source>
</reference>
<gene>
    <name evidence="2" type="ORF">ENR15_22745</name>
</gene>